<dbReference type="CDD" id="cd01130">
    <property type="entry name" value="VirB11-like_ATPase"/>
    <property type="match status" value="1"/>
</dbReference>
<dbReference type="PANTHER" id="PTHR30486">
    <property type="entry name" value="TWITCHING MOTILITY PROTEIN PILT"/>
    <property type="match status" value="1"/>
</dbReference>
<keyword evidence="3" id="KW-0614">Plasmid</keyword>
<organism evidence="3 4">
    <name type="scientific">Skermanella cutis</name>
    <dbReference type="NCBI Taxonomy" id="2775420"/>
    <lineage>
        <taxon>Bacteria</taxon>
        <taxon>Pseudomonadati</taxon>
        <taxon>Pseudomonadota</taxon>
        <taxon>Alphaproteobacteria</taxon>
        <taxon>Rhodospirillales</taxon>
        <taxon>Azospirillaceae</taxon>
        <taxon>Skermanella</taxon>
    </lineage>
</organism>
<dbReference type="EMBL" id="CP067425">
    <property type="protein sequence ID" value="QQP94071.2"/>
    <property type="molecule type" value="Genomic_DNA"/>
</dbReference>
<comment type="similarity">
    <text evidence="1">Belongs to the GSP E family.</text>
</comment>
<dbReference type="InterPro" id="IPR001482">
    <property type="entry name" value="T2SS/T4SS_dom"/>
</dbReference>
<dbReference type="SUPFAM" id="SSF52540">
    <property type="entry name" value="P-loop containing nucleoside triphosphate hydrolases"/>
    <property type="match status" value="1"/>
</dbReference>
<protein>
    <submittedName>
        <fullName evidence="3">Flp pilus assembly complex ATPase component TadA</fullName>
    </submittedName>
</protein>
<reference evidence="3" key="1">
    <citation type="submission" date="2021-02" db="EMBL/GenBank/DDBJ databases">
        <title>Skermanella TT6 skin isolate.</title>
        <authorList>
            <person name="Lee K."/>
            <person name="Ganzorig M."/>
        </authorList>
    </citation>
    <scope>NUCLEOTIDE SEQUENCE</scope>
    <source>
        <strain evidence="3">TT6</strain>
    </source>
</reference>
<evidence type="ECO:0000259" key="2">
    <source>
        <dbReference type="Pfam" id="PF00437"/>
    </source>
</evidence>
<geneLocation type="plasmid" evidence="3 4">
    <name>pTT6-5</name>
</geneLocation>
<dbReference type="Gene3D" id="3.40.50.300">
    <property type="entry name" value="P-loop containing nucleotide triphosphate hydrolases"/>
    <property type="match status" value="1"/>
</dbReference>
<keyword evidence="4" id="KW-1185">Reference proteome</keyword>
<evidence type="ECO:0000313" key="4">
    <source>
        <dbReference type="Proteomes" id="UP000595197"/>
    </source>
</evidence>
<accession>A0ABX7BK52</accession>
<name>A0ABX7BK52_9PROT</name>
<proteinExistence type="inferred from homology"/>
<dbReference type="RefSeq" id="WP_206379366.1">
    <property type="nucleotide sequence ID" value="NZ_CP067425.2"/>
</dbReference>
<sequence length="309" mass="33851">MTEGVRRKLAALDRAYGDIIRNARARPGVTDIHRNEDGRIWLEEHGQMVDTGEIMPEPQSRKIIQLVSDIDGRPIVRGGVDANLPTGERFAALIPAHGPSSFSIRQPLGKIFMLADYEDRGILSADHAAIIRQAVRDRWTVLIVGSTGAGKTTLANAVLAEPPFPDRRVYVIQDQKELQFSGRNVVYAFTGEMTETQLLKAALRRKPDCIISGEVRDASALDWVKAARSGHPGSLTTIHADDAVGGLGRLEFLLSEAGIEPSVARQYVIDAVDLVVVIRQVEEGGRRVTEVAKVGKTLDAAGRYQVERF</sequence>
<dbReference type="InterPro" id="IPR027417">
    <property type="entry name" value="P-loop_NTPase"/>
</dbReference>
<dbReference type="Proteomes" id="UP000595197">
    <property type="component" value="Plasmid pTT6-5"/>
</dbReference>
<feature type="domain" description="Bacterial type II secretion system protein E" evidence="2">
    <location>
        <begin position="94"/>
        <end position="276"/>
    </location>
</feature>
<evidence type="ECO:0000313" key="3">
    <source>
        <dbReference type="EMBL" id="QQP94071.2"/>
    </source>
</evidence>
<dbReference type="Pfam" id="PF00437">
    <property type="entry name" value="T2SSE"/>
    <property type="match status" value="1"/>
</dbReference>
<dbReference type="InterPro" id="IPR050921">
    <property type="entry name" value="T4SS_GSP_E_ATPase"/>
</dbReference>
<evidence type="ECO:0000256" key="1">
    <source>
        <dbReference type="ARBA" id="ARBA00006611"/>
    </source>
</evidence>
<dbReference type="PANTHER" id="PTHR30486:SF6">
    <property type="entry name" value="TYPE IV PILUS RETRACTATION ATPASE PILT"/>
    <property type="match status" value="1"/>
</dbReference>
<dbReference type="Gene3D" id="3.30.450.90">
    <property type="match status" value="1"/>
</dbReference>
<gene>
    <name evidence="3" type="primary">tadA</name>
    <name evidence="3" type="ORF">IGS68_35255</name>
</gene>